<comment type="caution">
    <text evidence="1">The sequence shown here is derived from an EMBL/GenBank/DDBJ whole genome shotgun (WGS) entry which is preliminary data.</text>
</comment>
<gene>
    <name evidence="1" type="ORF">DDY73_09180</name>
</gene>
<organism evidence="1 2">
    <name type="scientific">Coprobacter fastidiosus</name>
    <dbReference type="NCBI Taxonomy" id="1099853"/>
    <lineage>
        <taxon>Bacteria</taxon>
        <taxon>Pseudomonadati</taxon>
        <taxon>Bacteroidota</taxon>
        <taxon>Bacteroidia</taxon>
        <taxon>Bacteroidales</taxon>
        <taxon>Barnesiellaceae</taxon>
        <taxon>Coprobacter</taxon>
    </lineage>
</organism>
<protein>
    <submittedName>
        <fullName evidence="1">Uncharacterized protein</fullName>
    </submittedName>
</protein>
<evidence type="ECO:0000313" key="1">
    <source>
        <dbReference type="EMBL" id="HBJ09163.1"/>
    </source>
</evidence>
<dbReference type="Proteomes" id="UP000262954">
    <property type="component" value="Unassembled WGS sequence"/>
</dbReference>
<proteinExistence type="predicted"/>
<accession>A0A354M3S4</accession>
<name>A0A354M3S4_9BACT</name>
<dbReference type="EMBL" id="DNWC01000120">
    <property type="protein sequence ID" value="HBJ09163.1"/>
    <property type="molecule type" value="Genomic_DNA"/>
</dbReference>
<evidence type="ECO:0000313" key="2">
    <source>
        <dbReference type="Proteomes" id="UP000262954"/>
    </source>
</evidence>
<reference evidence="1 2" key="1">
    <citation type="journal article" date="2018" name="Nat. Biotechnol.">
        <title>A standardized bacterial taxonomy based on genome phylogeny substantially revises the tree of life.</title>
        <authorList>
            <person name="Parks D.H."/>
            <person name="Chuvochina M."/>
            <person name="Waite D.W."/>
            <person name="Rinke C."/>
            <person name="Skarshewski A."/>
            <person name="Chaumeil P.A."/>
            <person name="Hugenholtz P."/>
        </authorList>
    </citation>
    <scope>NUCLEOTIDE SEQUENCE [LARGE SCALE GENOMIC DNA]</scope>
    <source>
        <strain evidence="1">UBA11482</strain>
    </source>
</reference>
<dbReference type="AlphaFoldDB" id="A0A354M3S4"/>
<sequence>MYKENDESAIAKRYYSFSMAYSALSPKVQNKVRKEISELLGITERSFRLKMCGNIGCTTEQVSIIREVFRKYGLEKIFNYEYINQ</sequence>